<feature type="region of interest" description="Disordered" evidence="1">
    <location>
        <begin position="74"/>
        <end position="107"/>
    </location>
</feature>
<reference evidence="4" key="2">
    <citation type="submission" date="2024-04" db="EMBL/GenBank/DDBJ databases">
        <authorList>
            <person name="Chen Y."/>
            <person name="Shah S."/>
            <person name="Dougan E. K."/>
            <person name="Thang M."/>
            <person name="Chan C."/>
        </authorList>
    </citation>
    <scope>NUCLEOTIDE SEQUENCE [LARGE SCALE GENOMIC DNA]</scope>
</reference>
<dbReference type="OrthoDB" id="1621923at2759"/>
<accession>A0A9P1CKN8</accession>
<feature type="region of interest" description="Disordered" evidence="1">
    <location>
        <begin position="122"/>
        <end position="153"/>
    </location>
</feature>
<evidence type="ECO:0000313" key="4">
    <source>
        <dbReference type="EMBL" id="CAL1146720.1"/>
    </source>
</evidence>
<dbReference type="EMBL" id="CAMXCT030001819">
    <property type="protein sequence ID" value="CAL4780657.1"/>
    <property type="molecule type" value="Genomic_DNA"/>
</dbReference>
<evidence type="ECO:0000313" key="5">
    <source>
        <dbReference type="Proteomes" id="UP001152797"/>
    </source>
</evidence>
<organism evidence="3">
    <name type="scientific">Cladocopium goreaui</name>
    <dbReference type="NCBI Taxonomy" id="2562237"/>
    <lineage>
        <taxon>Eukaryota</taxon>
        <taxon>Sar</taxon>
        <taxon>Alveolata</taxon>
        <taxon>Dinophyceae</taxon>
        <taxon>Suessiales</taxon>
        <taxon>Symbiodiniaceae</taxon>
        <taxon>Cladocopium</taxon>
    </lineage>
</organism>
<keyword evidence="2" id="KW-0732">Signal</keyword>
<comment type="caution">
    <text evidence="3">The sequence shown here is derived from an EMBL/GenBank/DDBJ whole genome shotgun (WGS) entry which is preliminary data.</text>
</comment>
<feature type="signal peptide" evidence="2">
    <location>
        <begin position="1"/>
        <end position="15"/>
    </location>
</feature>
<feature type="chain" id="PRO_5043270582" evidence="2">
    <location>
        <begin position="16"/>
        <end position="153"/>
    </location>
</feature>
<evidence type="ECO:0000313" key="3">
    <source>
        <dbReference type="EMBL" id="CAI3993345.1"/>
    </source>
</evidence>
<protein>
    <submittedName>
        <fullName evidence="3">Uncharacterized protein</fullName>
    </submittedName>
</protein>
<dbReference type="AlphaFoldDB" id="A0A9P1CKN8"/>
<proteinExistence type="predicted"/>
<evidence type="ECO:0000256" key="2">
    <source>
        <dbReference type="SAM" id="SignalP"/>
    </source>
</evidence>
<reference evidence="3" key="1">
    <citation type="submission" date="2022-10" db="EMBL/GenBank/DDBJ databases">
        <authorList>
            <person name="Chen Y."/>
            <person name="Dougan E. K."/>
            <person name="Chan C."/>
            <person name="Rhodes N."/>
            <person name="Thang M."/>
        </authorList>
    </citation>
    <scope>NUCLEOTIDE SEQUENCE</scope>
</reference>
<gene>
    <name evidence="3" type="ORF">C1SCF055_LOCUS20106</name>
</gene>
<evidence type="ECO:0000256" key="1">
    <source>
        <dbReference type="SAM" id="MobiDB-lite"/>
    </source>
</evidence>
<feature type="compositionally biased region" description="Polar residues" evidence="1">
    <location>
        <begin position="74"/>
        <end position="90"/>
    </location>
</feature>
<feature type="non-terminal residue" evidence="3">
    <location>
        <position position="1"/>
    </location>
</feature>
<dbReference type="Proteomes" id="UP001152797">
    <property type="component" value="Unassembled WGS sequence"/>
</dbReference>
<name>A0A9P1CKN8_9DINO</name>
<keyword evidence="5" id="KW-1185">Reference proteome</keyword>
<dbReference type="EMBL" id="CAMXCT020001819">
    <property type="protein sequence ID" value="CAL1146720.1"/>
    <property type="molecule type" value="Genomic_DNA"/>
</dbReference>
<dbReference type="EMBL" id="CAMXCT010001819">
    <property type="protein sequence ID" value="CAI3993345.1"/>
    <property type="molecule type" value="Genomic_DNA"/>
</dbReference>
<sequence length="153" mass="16838">VLTLLLQVMIQHIEIAPVVNPTAEAPPESNTQIQAMMEELHSQRMILENFMQQRKMNSQSQGSTANLVSKNLKTKSVASPSMPTDHSGTGANHRMASVGPSQPPMQWCLAESDDDVIVEEEEEIEITSAKAPPSSRIAPPVRQQLAQQRSIEE</sequence>
<feature type="compositionally biased region" description="Polar residues" evidence="1">
    <location>
        <begin position="144"/>
        <end position="153"/>
    </location>
</feature>